<gene>
    <name evidence="1" type="ORF">CI1B_57030</name>
</gene>
<reference evidence="1" key="1">
    <citation type="submission" date="2019-02" db="EMBL/GenBank/DDBJ databases">
        <authorList>
            <person name="Pothier F.J."/>
        </authorList>
    </citation>
    <scope>NUCLEOTIDE SEQUENCE</scope>
    <source>
        <strain evidence="1">CI-1B</strain>
    </source>
</reference>
<evidence type="ECO:0000313" key="2">
    <source>
        <dbReference type="Proteomes" id="UP000328092"/>
    </source>
</evidence>
<evidence type="ECO:0000313" key="1">
    <source>
        <dbReference type="EMBL" id="VIO74994.1"/>
    </source>
</evidence>
<evidence type="ECO:0008006" key="3">
    <source>
        <dbReference type="Google" id="ProtNLM"/>
    </source>
</evidence>
<organism evidence="1 2">
    <name type="scientific">Bradyrhizobium ivorense</name>
    <dbReference type="NCBI Taxonomy" id="2511166"/>
    <lineage>
        <taxon>Bacteria</taxon>
        <taxon>Pseudomonadati</taxon>
        <taxon>Pseudomonadota</taxon>
        <taxon>Alphaproteobacteria</taxon>
        <taxon>Hyphomicrobiales</taxon>
        <taxon>Nitrobacteraceae</taxon>
        <taxon>Bradyrhizobium</taxon>
    </lineage>
</organism>
<dbReference type="AlphaFoldDB" id="A0A508TKW4"/>
<comment type="caution">
    <text evidence="1">The sequence shown here is derived from an EMBL/GenBank/DDBJ whole genome shotgun (WGS) entry which is preliminary data.</text>
</comment>
<keyword evidence="2" id="KW-1185">Reference proteome</keyword>
<protein>
    <recommendedName>
        <fullName evidence="3">Outer membrane protein beta-barrel domain-containing protein</fullName>
    </recommendedName>
</protein>
<dbReference type="Proteomes" id="UP000328092">
    <property type="component" value="Unassembled WGS sequence"/>
</dbReference>
<accession>A0A508TKW4</accession>
<dbReference type="EMBL" id="CAADFC020000022">
    <property type="protein sequence ID" value="VIO74994.1"/>
    <property type="molecule type" value="Genomic_DNA"/>
</dbReference>
<sequence length="230" mass="23750">MRDRAALAFPPPGGYNSGRGTVTRMSIFASKSGLAMLLAALCLGGQQAHAQADPVRYWTPGSLFGFGGSLADAQKADTYGNFPSFDAASAQGGGAWLNANRSDGWFMGSEGGRFGWSGFGRSGAFGSYEYQGAQVGYNFKSGDGSSPVTFFAGFDSLKYNPPGAGGPLAPFSGSSSANAGYAVRGGVEFRPTSNLSLSIGASFAQPQAERMDSDINSQLLPGQSPLLFGR</sequence>
<name>A0A508TKW4_9BRAD</name>
<proteinExistence type="predicted"/>